<evidence type="ECO:0000313" key="1">
    <source>
        <dbReference type="EMBL" id="MDQ0216073.1"/>
    </source>
</evidence>
<dbReference type="Proteomes" id="UP001237207">
    <property type="component" value="Unassembled WGS sequence"/>
</dbReference>
<gene>
    <name evidence="1" type="ORF">J2S13_002495</name>
</gene>
<proteinExistence type="predicted"/>
<comment type="caution">
    <text evidence="1">The sequence shown here is derived from an EMBL/GenBank/DDBJ whole genome shotgun (WGS) entry which is preliminary data.</text>
</comment>
<evidence type="ECO:0000313" key="2">
    <source>
        <dbReference type="Proteomes" id="UP001237207"/>
    </source>
</evidence>
<sequence length="33" mass="4056">MTEKETIVDFYRRITRFHDDDFGAQMMLEALQF</sequence>
<protein>
    <submittedName>
        <fullName evidence="1">Uncharacterized protein</fullName>
    </submittedName>
</protein>
<name>A0AAJ1WK10_9BACI</name>
<accession>A0AAJ1WK10</accession>
<reference evidence="1" key="1">
    <citation type="submission" date="2023-07" db="EMBL/GenBank/DDBJ databases">
        <title>Genomic Encyclopedia of Type Strains, Phase IV (KMG-IV): sequencing the most valuable type-strain genomes for metagenomic binning, comparative biology and taxonomic classification.</title>
        <authorList>
            <person name="Goeker M."/>
        </authorList>
    </citation>
    <scope>NUCLEOTIDE SEQUENCE</scope>
    <source>
        <strain evidence="1">DSM 23947</strain>
    </source>
</reference>
<keyword evidence="2" id="KW-1185">Reference proteome</keyword>
<dbReference type="AlphaFoldDB" id="A0AAJ1WK10"/>
<dbReference type="EMBL" id="JAUSUC010000034">
    <property type="protein sequence ID" value="MDQ0216073.1"/>
    <property type="molecule type" value="Genomic_DNA"/>
</dbReference>
<organism evidence="1 2">
    <name type="scientific">Oikeobacillus pervagus</name>
    <dbReference type="NCBI Taxonomy" id="1325931"/>
    <lineage>
        <taxon>Bacteria</taxon>
        <taxon>Bacillati</taxon>
        <taxon>Bacillota</taxon>
        <taxon>Bacilli</taxon>
        <taxon>Bacillales</taxon>
        <taxon>Bacillaceae</taxon>
        <taxon>Oikeobacillus</taxon>
    </lineage>
</organism>